<sequence>MERGVKMLKCFIVILGIYLLIMTVLSLAKKRMTEQFCLVWGFLSCVMILFGILLNPSELHRYISERGILLIMIAVIVVVYGAWFISTQVSILMRKNQELAMQISLLNQENEQIMKRVQMLEQEKLDTEQKGKDS</sequence>
<keyword evidence="2" id="KW-0812">Transmembrane</keyword>
<feature type="transmembrane region" description="Helical" evidence="2">
    <location>
        <begin position="37"/>
        <end position="55"/>
    </location>
</feature>
<proteinExistence type="predicted"/>
<evidence type="ECO:0000313" key="3">
    <source>
        <dbReference type="EMBL" id="MST73666.1"/>
    </source>
</evidence>
<dbReference type="AlphaFoldDB" id="A0A6L5YPC7"/>
<feature type="coiled-coil region" evidence="1">
    <location>
        <begin position="96"/>
        <end position="130"/>
    </location>
</feature>
<evidence type="ECO:0000313" key="4">
    <source>
        <dbReference type="Proteomes" id="UP000474024"/>
    </source>
</evidence>
<gene>
    <name evidence="3" type="ORF">FYJ75_01270</name>
</gene>
<dbReference type="Proteomes" id="UP000474024">
    <property type="component" value="Unassembled WGS sequence"/>
</dbReference>
<feature type="transmembrane region" description="Helical" evidence="2">
    <location>
        <begin position="6"/>
        <end position="25"/>
    </location>
</feature>
<organism evidence="3 4">
    <name type="scientific">Roseburia porci</name>
    <dbReference type="NCBI Taxonomy" id="2605790"/>
    <lineage>
        <taxon>Bacteria</taxon>
        <taxon>Bacillati</taxon>
        <taxon>Bacillota</taxon>
        <taxon>Clostridia</taxon>
        <taxon>Lachnospirales</taxon>
        <taxon>Lachnospiraceae</taxon>
        <taxon>Roseburia</taxon>
    </lineage>
</organism>
<keyword evidence="1" id="KW-0175">Coiled coil</keyword>
<name>A0A6L5YPC7_9FIRM</name>
<keyword evidence="4" id="KW-1185">Reference proteome</keyword>
<comment type="caution">
    <text evidence="3">The sequence shown here is derived from an EMBL/GenBank/DDBJ whole genome shotgun (WGS) entry which is preliminary data.</text>
</comment>
<protein>
    <submittedName>
        <fullName evidence="3">DUF2304 domain-containing protein</fullName>
    </submittedName>
</protein>
<reference evidence="3 4" key="1">
    <citation type="submission" date="2019-08" db="EMBL/GenBank/DDBJ databases">
        <title>In-depth cultivation of the pig gut microbiome towards novel bacterial diversity and tailored functional studies.</title>
        <authorList>
            <person name="Wylensek D."/>
            <person name="Hitch T.C.A."/>
            <person name="Clavel T."/>
        </authorList>
    </citation>
    <scope>NUCLEOTIDE SEQUENCE [LARGE SCALE GENOMIC DNA]</scope>
    <source>
        <strain evidence="3 4">MUC/MUC-530-WT-4D</strain>
    </source>
</reference>
<keyword evidence="2" id="KW-1133">Transmembrane helix</keyword>
<keyword evidence="2" id="KW-0472">Membrane</keyword>
<evidence type="ECO:0000256" key="1">
    <source>
        <dbReference type="SAM" id="Coils"/>
    </source>
</evidence>
<accession>A0A6L5YPC7</accession>
<evidence type="ECO:0000256" key="2">
    <source>
        <dbReference type="SAM" id="Phobius"/>
    </source>
</evidence>
<dbReference type="EMBL" id="VUNI01000001">
    <property type="protein sequence ID" value="MST73666.1"/>
    <property type="molecule type" value="Genomic_DNA"/>
</dbReference>
<feature type="transmembrane region" description="Helical" evidence="2">
    <location>
        <begin position="67"/>
        <end position="85"/>
    </location>
</feature>